<keyword evidence="2" id="KW-1133">Transmembrane helix</keyword>
<dbReference type="Gene3D" id="3.10.100.10">
    <property type="entry name" value="Mannose-Binding Protein A, subunit A"/>
    <property type="match status" value="1"/>
</dbReference>
<dbReference type="InterPro" id="IPR016187">
    <property type="entry name" value="CTDL_fold"/>
</dbReference>
<sequence>MEITERNGAISQNDRSHLIKGILLLIFGITLGIIATVAVFQIYCKDEEIQAVRLLKICRTELTNAKQEQSETARLLSTCQETLSKTILDHKQNLTTCLDKHQQLTKETDQQMEKVIANAKQEQSEPAKLLSTCQETLSKATFDHKENHTTCLDKHQQLMKENDEQIEKLKTSSKQEQSEIAKLLTTCQETLSKTILDHNKKLVGVSGETSATATPDPRANGWTYFEITKRWYKTQTLLTLKSYLARNNTGSWWLWIGLERSLRDPNKFQWTDWSSVEYQNWSPDEPNTLSETGVAMNLRHPDLLATWNDLPAGLNTGHTPIAFICKKT</sequence>
<dbReference type="Proteomes" id="UP000887575">
    <property type="component" value="Unassembled WGS sequence"/>
</dbReference>
<proteinExistence type="predicted"/>
<evidence type="ECO:0000256" key="2">
    <source>
        <dbReference type="SAM" id="Phobius"/>
    </source>
</evidence>
<dbReference type="InterPro" id="IPR001304">
    <property type="entry name" value="C-type_lectin-like"/>
</dbReference>
<evidence type="ECO:0000259" key="3">
    <source>
        <dbReference type="PROSITE" id="PS50041"/>
    </source>
</evidence>
<keyword evidence="2" id="KW-0812">Transmembrane</keyword>
<feature type="transmembrane region" description="Helical" evidence="2">
    <location>
        <begin position="21"/>
        <end position="43"/>
    </location>
</feature>
<keyword evidence="4" id="KW-1185">Reference proteome</keyword>
<dbReference type="InterPro" id="IPR016186">
    <property type="entry name" value="C-type_lectin-like/link_sf"/>
</dbReference>
<dbReference type="SUPFAM" id="SSF56436">
    <property type="entry name" value="C-type lectin-like"/>
    <property type="match status" value="1"/>
</dbReference>
<reference evidence="5" key="1">
    <citation type="submission" date="2024-02" db="UniProtKB">
        <authorList>
            <consortium name="WormBaseParasite"/>
        </authorList>
    </citation>
    <scope>IDENTIFICATION</scope>
</reference>
<evidence type="ECO:0000313" key="4">
    <source>
        <dbReference type="Proteomes" id="UP000887575"/>
    </source>
</evidence>
<name>A0AAF3EM72_9BILA</name>
<feature type="domain" description="C-type lectin" evidence="3">
    <location>
        <begin position="254"/>
        <end position="309"/>
    </location>
</feature>
<feature type="coiled-coil region" evidence="1">
    <location>
        <begin position="152"/>
        <end position="179"/>
    </location>
</feature>
<evidence type="ECO:0000313" key="5">
    <source>
        <dbReference type="WBParaSite" id="MBELARI_LOCUS15099"/>
    </source>
</evidence>
<evidence type="ECO:0000256" key="1">
    <source>
        <dbReference type="SAM" id="Coils"/>
    </source>
</evidence>
<protein>
    <recommendedName>
        <fullName evidence="3">C-type lectin domain-containing protein</fullName>
    </recommendedName>
</protein>
<dbReference type="PROSITE" id="PS50041">
    <property type="entry name" value="C_TYPE_LECTIN_2"/>
    <property type="match status" value="1"/>
</dbReference>
<organism evidence="4 5">
    <name type="scientific">Mesorhabditis belari</name>
    <dbReference type="NCBI Taxonomy" id="2138241"/>
    <lineage>
        <taxon>Eukaryota</taxon>
        <taxon>Metazoa</taxon>
        <taxon>Ecdysozoa</taxon>
        <taxon>Nematoda</taxon>
        <taxon>Chromadorea</taxon>
        <taxon>Rhabditida</taxon>
        <taxon>Rhabditina</taxon>
        <taxon>Rhabditomorpha</taxon>
        <taxon>Rhabditoidea</taxon>
        <taxon>Rhabditidae</taxon>
        <taxon>Mesorhabditinae</taxon>
        <taxon>Mesorhabditis</taxon>
    </lineage>
</organism>
<keyword evidence="2" id="KW-0472">Membrane</keyword>
<keyword evidence="1" id="KW-0175">Coiled coil</keyword>
<accession>A0AAF3EM72</accession>
<dbReference type="WBParaSite" id="MBELARI_LOCUS15099">
    <property type="protein sequence ID" value="MBELARI_LOCUS15099"/>
    <property type="gene ID" value="MBELARI_LOCUS15099"/>
</dbReference>
<dbReference type="AlphaFoldDB" id="A0AAF3EM72"/>